<organism evidence="4 5">
    <name type="scientific">Amycolatopsis antarctica</name>
    <dbReference type="NCBI Taxonomy" id="1854586"/>
    <lineage>
        <taxon>Bacteria</taxon>
        <taxon>Bacillati</taxon>
        <taxon>Actinomycetota</taxon>
        <taxon>Actinomycetes</taxon>
        <taxon>Pseudonocardiales</taxon>
        <taxon>Pseudonocardiaceae</taxon>
        <taxon>Amycolatopsis</taxon>
    </lineage>
</organism>
<dbReference type="SUPFAM" id="SSF52091">
    <property type="entry name" value="SpoIIaa-like"/>
    <property type="match status" value="1"/>
</dbReference>
<dbReference type="Proteomes" id="UP000242444">
    <property type="component" value="Unassembled WGS sequence"/>
</dbReference>
<comment type="similarity">
    <text evidence="1 2">Belongs to the anti-sigma-factor antagonist family.</text>
</comment>
<dbReference type="Gene3D" id="3.30.750.24">
    <property type="entry name" value="STAS domain"/>
    <property type="match status" value="1"/>
</dbReference>
<dbReference type="InterPro" id="IPR036513">
    <property type="entry name" value="STAS_dom_sf"/>
</dbReference>
<accession>A0A263CVH0</accession>
<sequence length="123" mass="13049">MRGLRIDTESANGRTVVRLAGELDSHSGDRLRAELGGLLGGASQGSRVELDLHRLGFMDSSGLSVLIGAHKQALARGAELVLVGVPPGVHRMLRITGLLPVLRIEGSAGSAEQEKGEQHQRNR</sequence>
<evidence type="ECO:0000313" key="4">
    <source>
        <dbReference type="EMBL" id="OZM70114.1"/>
    </source>
</evidence>
<dbReference type="CDD" id="cd07043">
    <property type="entry name" value="STAS_anti-anti-sigma_factors"/>
    <property type="match status" value="1"/>
</dbReference>
<evidence type="ECO:0000256" key="2">
    <source>
        <dbReference type="RuleBase" id="RU003749"/>
    </source>
</evidence>
<dbReference type="AlphaFoldDB" id="A0A263CVH0"/>
<gene>
    <name evidence="4" type="ORF">CFN78_26950</name>
</gene>
<feature type="domain" description="STAS" evidence="3">
    <location>
        <begin position="4"/>
        <end position="115"/>
    </location>
</feature>
<reference evidence="4 5" key="1">
    <citation type="submission" date="2017-07" db="EMBL/GenBank/DDBJ databases">
        <title>Amycolatopsis antarcticus sp. nov., isolated from the surface of an Antarcticus brown macroalga.</title>
        <authorList>
            <person name="Wang J."/>
            <person name="Leiva S."/>
            <person name="Huang J."/>
            <person name="Huang Y."/>
        </authorList>
    </citation>
    <scope>NUCLEOTIDE SEQUENCE [LARGE SCALE GENOMIC DNA]</scope>
    <source>
        <strain evidence="4 5">AU-G6</strain>
    </source>
</reference>
<evidence type="ECO:0000256" key="1">
    <source>
        <dbReference type="ARBA" id="ARBA00009013"/>
    </source>
</evidence>
<dbReference type="NCBIfam" id="TIGR00377">
    <property type="entry name" value="ant_ant_sig"/>
    <property type="match status" value="1"/>
</dbReference>
<evidence type="ECO:0000313" key="5">
    <source>
        <dbReference type="Proteomes" id="UP000242444"/>
    </source>
</evidence>
<dbReference type="GO" id="GO:0043856">
    <property type="term" value="F:anti-sigma factor antagonist activity"/>
    <property type="evidence" value="ECO:0007669"/>
    <property type="project" value="InterPro"/>
</dbReference>
<keyword evidence="5" id="KW-1185">Reference proteome</keyword>
<dbReference type="InterPro" id="IPR002645">
    <property type="entry name" value="STAS_dom"/>
</dbReference>
<dbReference type="Pfam" id="PF13466">
    <property type="entry name" value="STAS_2"/>
    <property type="match status" value="1"/>
</dbReference>
<name>A0A263CVH0_9PSEU</name>
<proteinExistence type="inferred from homology"/>
<dbReference type="PANTHER" id="PTHR33495">
    <property type="entry name" value="ANTI-SIGMA FACTOR ANTAGONIST TM_1081-RELATED-RELATED"/>
    <property type="match status" value="1"/>
</dbReference>
<dbReference type="EMBL" id="NKYE01000024">
    <property type="protein sequence ID" value="OZM70114.1"/>
    <property type="molecule type" value="Genomic_DNA"/>
</dbReference>
<evidence type="ECO:0000259" key="3">
    <source>
        <dbReference type="PROSITE" id="PS50801"/>
    </source>
</evidence>
<dbReference type="InterPro" id="IPR003658">
    <property type="entry name" value="Anti-sigma_ant"/>
</dbReference>
<comment type="caution">
    <text evidence="4">The sequence shown here is derived from an EMBL/GenBank/DDBJ whole genome shotgun (WGS) entry which is preliminary data.</text>
</comment>
<dbReference type="PROSITE" id="PS50801">
    <property type="entry name" value="STAS"/>
    <property type="match status" value="1"/>
</dbReference>
<dbReference type="PANTHER" id="PTHR33495:SF2">
    <property type="entry name" value="ANTI-SIGMA FACTOR ANTAGONIST TM_1081-RELATED"/>
    <property type="match status" value="1"/>
</dbReference>
<dbReference type="RefSeq" id="WP_094865909.1">
    <property type="nucleotide sequence ID" value="NZ_NKYE01000024.1"/>
</dbReference>
<protein>
    <recommendedName>
        <fullName evidence="2">Anti-sigma factor antagonist</fullName>
    </recommendedName>
</protein>
<dbReference type="InterPro" id="IPR058548">
    <property type="entry name" value="MlaB-like_STAS"/>
</dbReference>
<dbReference type="InParanoid" id="A0A263CVH0"/>
<dbReference type="OrthoDB" id="9793697at2"/>